<feature type="chain" id="PRO_5018674967" evidence="4">
    <location>
        <begin position="28"/>
        <end position="218"/>
    </location>
</feature>
<dbReference type="PRINTS" id="PR00773">
    <property type="entry name" value="GRPEPROTEIN"/>
</dbReference>
<organism evidence="5 6">
    <name type="scientific">Trypanosoma conorhini</name>
    <dbReference type="NCBI Taxonomy" id="83891"/>
    <lineage>
        <taxon>Eukaryota</taxon>
        <taxon>Discoba</taxon>
        <taxon>Euglenozoa</taxon>
        <taxon>Kinetoplastea</taxon>
        <taxon>Metakinetoplastina</taxon>
        <taxon>Trypanosomatida</taxon>
        <taxon>Trypanosomatidae</taxon>
        <taxon>Trypanosoma</taxon>
    </lineage>
</organism>
<comment type="similarity">
    <text evidence="1 3">Belongs to the GrpE family.</text>
</comment>
<reference evidence="5 6" key="1">
    <citation type="journal article" date="2018" name="BMC Genomics">
        <title>Genomic comparison of Trypanosoma conorhini and Trypanosoma rangeli to Trypanosoma cruzi strains of high and low virulence.</title>
        <authorList>
            <person name="Bradwell K.R."/>
            <person name="Koparde V.N."/>
            <person name="Matveyev A.V."/>
            <person name="Serrano M.G."/>
            <person name="Alves J.M."/>
            <person name="Parikh H."/>
            <person name="Huang B."/>
            <person name="Lee V."/>
            <person name="Espinosa-Alvarez O."/>
            <person name="Ortiz P.A."/>
            <person name="Costa-Martins A.G."/>
            <person name="Teixeira M.M."/>
            <person name="Buck G.A."/>
        </authorList>
    </citation>
    <scope>NUCLEOTIDE SEQUENCE [LARGE SCALE GENOMIC DNA]</scope>
    <source>
        <strain evidence="5 6">025E</strain>
    </source>
</reference>
<comment type="caution">
    <text evidence="5">The sequence shown here is derived from an EMBL/GenBank/DDBJ whole genome shotgun (WGS) entry which is preliminary data.</text>
</comment>
<accession>A0A3R7RXZ1</accession>
<dbReference type="GO" id="GO:0006457">
    <property type="term" value="P:protein folding"/>
    <property type="evidence" value="ECO:0007669"/>
    <property type="project" value="InterPro"/>
</dbReference>
<dbReference type="Pfam" id="PF01025">
    <property type="entry name" value="GrpE"/>
    <property type="match status" value="1"/>
</dbReference>
<dbReference type="GeneID" id="40319131"/>
<dbReference type="Gene3D" id="3.90.20.20">
    <property type="match status" value="1"/>
</dbReference>
<evidence type="ECO:0000313" key="6">
    <source>
        <dbReference type="Proteomes" id="UP000284403"/>
    </source>
</evidence>
<dbReference type="Gene3D" id="2.30.22.10">
    <property type="entry name" value="Head domain of nucleotide exchange factor GrpE"/>
    <property type="match status" value="1"/>
</dbReference>
<dbReference type="RefSeq" id="XP_029227506.1">
    <property type="nucleotide sequence ID" value="XM_029372414.1"/>
</dbReference>
<dbReference type="CDD" id="cd00446">
    <property type="entry name" value="GrpE"/>
    <property type="match status" value="1"/>
</dbReference>
<dbReference type="Proteomes" id="UP000284403">
    <property type="component" value="Unassembled WGS sequence"/>
</dbReference>
<evidence type="ECO:0000313" key="5">
    <source>
        <dbReference type="EMBL" id="RNF15500.1"/>
    </source>
</evidence>
<dbReference type="PANTHER" id="PTHR21237">
    <property type="entry name" value="GRPE PROTEIN"/>
    <property type="match status" value="1"/>
</dbReference>
<name>A0A3R7RXZ1_9TRYP</name>
<evidence type="ECO:0000256" key="3">
    <source>
        <dbReference type="RuleBase" id="RU004478"/>
    </source>
</evidence>
<evidence type="ECO:0000256" key="1">
    <source>
        <dbReference type="ARBA" id="ARBA00009054"/>
    </source>
</evidence>
<dbReference type="GO" id="GO:0001405">
    <property type="term" value="C:PAM complex, Tim23 associated import motor"/>
    <property type="evidence" value="ECO:0007669"/>
    <property type="project" value="TreeGrafter"/>
</dbReference>
<sequence length="218" mass="24140">MRALRLRGVSFFSQGVLVPLTTPRAWCADQTTKDKVENDTKKTKEEPLLTQEAFAKLEKELENARVTIAELKKDVLYRAAEAENARRIGREDVQKAKSYGITSFGKDMLEVVDTLEKGLEAMSKVSAEEFENNKNMSSIHTGVKLSTKLLLNNLSKHGIEKMSVNVGDTFDPNLHDALMKTSPTPEIPSGHISIVLKGGYKIQERVLRAPQVGVAGDD</sequence>
<keyword evidence="4" id="KW-0732">Signal</keyword>
<dbReference type="PANTHER" id="PTHR21237:SF23">
    <property type="entry name" value="GRPE PROTEIN HOMOLOG, MITOCHONDRIAL"/>
    <property type="match status" value="1"/>
</dbReference>
<protein>
    <submittedName>
        <fullName evidence="5">Co-chaperone GrpE</fullName>
    </submittedName>
</protein>
<dbReference type="GO" id="GO:0042803">
    <property type="term" value="F:protein homodimerization activity"/>
    <property type="evidence" value="ECO:0007669"/>
    <property type="project" value="InterPro"/>
</dbReference>
<dbReference type="OrthoDB" id="201635at2759"/>
<dbReference type="InterPro" id="IPR009012">
    <property type="entry name" value="GrpE_head"/>
</dbReference>
<dbReference type="EMBL" id="MKKU01000325">
    <property type="protein sequence ID" value="RNF15500.1"/>
    <property type="molecule type" value="Genomic_DNA"/>
</dbReference>
<proteinExistence type="inferred from homology"/>
<dbReference type="SUPFAM" id="SSF58014">
    <property type="entry name" value="Coiled-coil domain of nucleotide exchange factor GrpE"/>
    <property type="match status" value="1"/>
</dbReference>
<dbReference type="InterPro" id="IPR013805">
    <property type="entry name" value="GrpE_CC"/>
</dbReference>
<dbReference type="AlphaFoldDB" id="A0A3R7RXZ1"/>
<evidence type="ECO:0000256" key="2">
    <source>
        <dbReference type="ARBA" id="ARBA00023186"/>
    </source>
</evidence>
<feature type="signal peptide" evidence="4">
    <location>
        <begin position="1"/>
        <end position="27"/>
    </location>
</feature>
<gene>
    <name evidence="5" type="ORF">Tco025E_05520</name>
</gene>
<dbReference type="GO" id="GO:0051087">
    <property type="term" value="F:protein-folding chaperone binding"/>
    <property type="evidence" value="ECO:0007669"/>
    <property type="project" value="InterPro"/>
</dbReference>
<keyword evidence="2" id="KW-0143">Chaperone</keyword>
<evidence type="ECO:0000256" key="4">
    <source>
        <dbReference type="SAM" id="SignalP"/>
    </source>
</evidence>
<dbReference type="GO" id="GO:0000774">
    <property type="term" value="F:adenyl-nucleotide exchange factor activity"/>
    <property type="evidence" value="ECO:0007669"/>
    <property type="project" value="InterPro"/>
</dbReference>
<dbReference type="HAMAP" id="MF_01151">
    <property type="entry name" value="GrpE"/>
    <property type="match status" value="1"/>
</dbReference>
<dbReference type="GO" id="GO:0051082">
    <property type="term" value="F:unfolded protein binding"/>
    <property type="evidence" value="ECO:0007669"/>
    <property type="project" value="TreeGrafter"/>
</dbReference>
<keyword evidence="6" id="KW-1185">Reference proteome</keyword>
<dbReference type="GO" id="GO:0030150">
    <property type="term" value="P:protein import into mitochondrial matrix"/>
    <property type="evidence" value="ECO:0007669"/>
    <property type="project" value="TreeGrafter"/>
</dbReference>
<dbReference type="InterPro" id="IPR000740">
    <property type="entry name" value="GrpE"/>
</dbReference>
<dbReference type="SUPFAM" id="SSF51064">
    <property type="entry name" value="Head domain of nucleotide exchange factor GrpE"/>
    <property type="match status" value="1"/>
</dbReference>